<dbReference type="AlphaFoldDB" id="A0AAV9WH47"/>
<protein>
    <submittedName>
        <fullName evidence="1">Uncharacterized protein</fullName>
    </submittedName>
</protein>
<keyword evidence="2" id="KW-1185">Reference proteome</keyword>
<dbReference type="EMBL" id="JAVHJL010000002">
    <property type="protein sequence ID" value="KAK6508875.1"/>
    <property type="molecule type" value="Genomic_DNA"/>
</dbReference>
<sequence>MSTSNPIIVKVNSVAPAGFDSSMVISSVVIQTYLDLSYTQLQELSGVMKYTFDNSKHWHDTENGGIVSEVEIAQELESVLDKEMSPELSAKLLFTGVSRGADEVGHAIYRLYLYTADYIQRVSDKLQPPGPSDKQYTFKAHKFKKLGI</sequence>
<dbReference type="Proteomes" id="UP001370758">
    <property type="component" value="Unassembled WGS sequence"/>
</dbReference>
<evidence type="ECO:0000313" key="1">
    <source>
        <dbReference type="EMBL" id="KAK6508875.1"/>
    </source>
</evidence>
<comment type="caution">
    <text evidence="1">The sequence shown here is derived from an EMBL/GenBank/DDBJ whole genome shotgun (WGS) entry which is preliminary data.</text>
</comment>
<gene>
    <name evidence="1" type="ORF">TWF481_003642</name>
</gene>
<reference evidence="1 2" key="1">
    <citation type="submission" date="2023-08" db="EMBL/GenBank/DDBJ databases">
        <authorList>
            <person name="Palmer J.M."/>
        </authorList>
    </citation>
    <scope>NUCLEOTIDE SEQUENCE [LARGE SCALE GENOMIC DNA]</scope>
    <source>
        <strain evidence="1 2">TWF481</strain>
    </source>
</reference>
<evidence type="ECO:0000313" key="2">
    <source>
        <dbReference type="Proteomes" id="UP001370758"/>
    </source>
</evidence>
<name>A0AAV9WH47_9PEZI</name>
<organism evidence="1 2">
    <name type="scientific">Arthrobotrys musiformis</name>
    <dbReference type="NCBI Taxonomy" id="47236"/>
    <lineage>
        <taxon>Eukaryota</taxon>
        <taxon>Fungi</taxon>
        <taxon>Dikarya</taxon>
        <taxon>Ascomycota</taxon>
        <taxon>Pezizomycotina</taxon>
        <taxon>Orbiliomycetes</taxon>
        <taxon>Orbiliales</taxon>
        <taxon>Orbiliaceae</taxon>
        <taxon>Arthrobotrys</taxon>
    </lineage>
</organism>
<accession>A0AAV9WH47</accession>
<proteinExistence type="predicted"/>